<evidence type="ECO:0000256" key="2">
    <source>
        <dbReference type="ARBA" id="ARBA00010663"/>
    </source>
</evidence>
<feature type="domain" description="G-protein coupled receptors family 1 profile" evidence="12">
    <location>
        <begin position="42"/>
        <end position="291"/>
    </location>
</feature>
<evidence type="ECO:0000256" key="9">
    <source>
        <dbReference type="ARBA" id="ARBA00023170"/>
    </source>
</evidence>
<dbReference type="GeneTree" id="ENSGT00940000165513"/>
<evidence type="ECO:0000256" key="7">
    <source>
        <dbReference type="ARBA" id="ARBA00023040"/>
    </source>
</evidence>
<dbReference type="Pfam" id="PF13853">
    <property type="entry name" value="7tm_4"/>
    <property type="match status" value="1"/>
</dbReference>
<keyword evidence="9" id="KW-0675">Receptor</keyword>
<protein>
    <recommendedName>
        <fullName evidence="12">G-protein coupled receptors family 1 profile domain-containing protein</fullName>
    </recommendedName>
</protein>
<feature type="transmembrane region" description="Helical" evidence="11">
    <location>
        <begin position="201"/>
        <end position="224"/>
    </location>
</feature>
<sequence length="330" mass="37571">MEQQNLTSIVTEFVLLGLTQNQQLKYFLFVVFFVVYMTTWLGNFTIIITVIADHRLRTPMYFLLANLAFIDVSDSSVNAPHFLSGLLSQHKTVSFEECILQMFFFHFIGGAMVFFLVGMAIDRYVAIYKPLRYLIIMNRGMCTGLVVLAWLGGLAHSAVQIGLLLQLPFCGPNIVDNFYCDVPQVIKLACTDTYLVELQMVFNGGVLLIILFISLLISYTIILVKIRTHVTEGKHKALSTCGAQILVVRMFFYVGSIFIYVQPRKSHSLDLNKVANVLNTVVMPLLNPFIYSLRNKKVKEALRDSLKRNLYSIKEPHWISKMGNCIKSER</sequence>
<dbReference type="OMA" id="HEMILAM"/>
<dbReference type="InterPro" id="IPR050427">
    <property type="entry name" value="Olfactory_Receptors"/>
</dbReference>
<feature type="transmembrane region" description="Helical" evidence="11">
    <location>
        <begin position="245"/>
        <end position="262"/>
    </location>
</feature>
<evidence type="ECO:0000256" key="3">
    <source>
        <dbReference type="ARBA" id="ARBA00022475"/>
    </source>
</evidence>
<dbReference type="PANTHER" id="PTHR48002">
    <property type="entry name" value="OLFACTORY RECEPTOR"/>
    <property type="match status" value="1"/>
</dbReference>
<dbReference type="GO" id="GO:0004984">
    <property type="term" value="F:olfactory receptor activity"/>
    <property type="evidence" value="ECO:0007669"/>
    <property type="project" value="InterPro"/>
</dbReference>
<dbReference type="AlphaFoldDB" id="A0A8C3FQ28"/>
<reference evidence="13" key="1">
    <citation type="submission" date="2025-08" db="UniProtKB">
        <authorList>
            <consortium name="Ensembl"/>
        </authorList>
    </citation>
    <scope>IDENTIFICATION</scope>
</reference>
<evidence type="ECO:0000256" key="11">
    <source>
        <dbReference type="SAM" id="Phobius"/>
    </source>
</evidence>
<reference evidence="13" key="2">
    <citation type="submission" date="2025-09" db="UniProtKB">
        <authorList>
            <consortium name="Ensembl"/>
        </authorList>
    </citation>
    <scope>IDENTIFICATION</scope>
</reference>
<evidence type="ECO:0000256" key="1">
    <source>
        <dbReference type="ARBA" id="ARBA00004651"/>
    </source>
</evidence>
<dbReference type="GO" id="GO:0004930">
    <property type="term" value="F:G protein-coupled receptor activity"/>
    <property type="evidence" value="ECO:0007669"/>
    <property type="project" value="UniProtKB-KW"/>
</dbReference>
<evidence type="ECO:0000256" key="8">
    <source>
        <dbReference type="ARBA" id="ARBA00023136"/>
    </source>
</evidence>
<organism evidence="13 14">
    <name type="scientific">Chrysemys picta bellii</name>
    <name type="common">Western painted turtle</name>
    <name type="synonym">Emys bellii</name>
    <dbReference type="NCBI Taxonomy" id="8478"/>
    <lineage>
        <taxon>Eukaryota</taxon>
        <taxon>Metazoa</taxon>
        <taxon>Chordata</taxon>
        <taxon>Craniata</taxon>
        <taxon>Vertebrata</taxon>
        <taxon>Euteleostomi</taxon>
        <taxon>Archelosauria</taxon>
        <taxon>Testudinata</taxon>
        <taxon>Testudines</taxon>
        <taxon>Cryptodira</taxon>
        <taxon>Durocryptodira</taxon>
        <taxon>Testudinoidea</taxon>
        <taxon>Emydidae</taxon>
        <taxon>Chrysemys</taxon>
    </lineage>
</organism>
<dbReference type="Ensembl" id="ENSCPBT00000014852.1">
    <property type="protein sequence ID" value="ENSCPBP00000012476.1"/>
    <property type="gene ID" value="ENSCPBG00000009406.1"/>
</dbReference>
<dbReference type="FunFam" id="1.10.1220.70:FF:000001">
    <property type="entry name" value="Olfactory receptor"/>
    <property type="match status" value="1"/>
</dbReference>
<dbReference type="PROSITE" id="PS50262">
    <property type="entry name" value="G_PROTEIN_RECEP_F1_2"/>
    <property type="match status" value="1"/>
</dbReference>
<keyword evidence="4 11" id="KW-0812">Transmembrane</keyword>
<proteinExistence type="inferred from homology"/>
<keyword evidence="3" id="KW-1003">Cell membrane</keyword>
<evidence type="ECO:0000256" key="10">
    <source>
        <dbReference type="ARBA" id="ARBA00023224"/>
    </source>
</evidence>
<dbReference type="InterPro" id="IPR000725">
    <property type="entry name" value="Olfact_rcpt"/>
</dbReference>
<evidence type="ECO:0000313" key="13">
    <source>
        <dbReference type="Ensembl" id="ENSCPBP00000012476.1"/>
    </source>
</evidence>
<dbReference type="InterPro" id="IPR017452">
    <property type="entry name" value="GPCR_Rhodpsn_7TM"/>
</dbReference>
<dbReference type="PRINTS" id="PR00237">
    <property type="entry name" value="GPCRRHODOPSN"/>
</dbReference>
<evidence type="ECO:0000256" key="6">
    <source>
        <dbReference type="ARBA" id="ARBA00022989"/>
    </source>
</evidence>
<evidence type="ECO:0000313" key="14">
    <source>
        <dbReference type="Proteomes" id="UP000694380"/>
    </source>
</evidence>
<accession>A0A8C3FQ28</accession>
<keyword evidence="7" id="KW-0297">G-protein coupled receptor</keyword>
<keyword evidence="6 11" id="KW-1133">Transmembrane helix</keyword>
<dbReference type="GO" id="GO:0005886">
    <property type="term" value="C:plasma membrane"/>
    <property type="evidence" value="ECO:0007669"/>
    <property type="project" value="UniProtKB-SubCell"/>
</dbReference>
<dbReference type="FunFam" id="1.20.1070.10:FF:000007">
    <property type="entry name" value="Olfactory receptor"/>
    <property type="match status" value="1"/>
</dbReference>
<dbReference type="SUPFAM" id="SSF81321">
    <property type="entry name" value="Family A G protein-coupled receptor-like"/>
    <property type="match status" value="1"/>
</dbReference>
<comment type="subcellular location">
    <subcellularLocation>
        <location evidence="1">Cell membrane</location>
        <topology evidence="1">Multi-pass membrane protein</topology>
    </subcellularLocation>
</comment>
<dbReference type="InterPro" id="IPR000276">
    <property type="entry name" value="GPCR_Rhodpsn"/>
</dbReference>
<dbReference type="Gene3D" id="1.20.1070.10">
    <property type="entry name" value="Rhodopsin 7-helix transmembrane proteins"/>
    <property type="match status" value="1"/>
</dbReference>
<feature type="transmembrane region" description="Helical" evidence="11">
    <location>
        <begin position="142"/>
        <end position="165"/>
    </location>
</feature>
<keyword evidence="5" id="KW-0716">Sensory transduction</keyword>
<evidence type="ECO:0000256" key="5">
    <source>
        <dbReference type="ARBA" id="ARBA00022725"/>
    </source>
</evidence>
<feature type="transmembrane region" description="Helical" evidence="11">
    <location>
        <begin position="274"/>
        <end position="293"/>
    </location>
</feature>
<keyword evidence="10" id="KW-0807">Transducer</keyword>
<evidence type="ECO:0000259" key="12">
    <source>
        <dbReference type="PROSITE" id="PS50262"/>
    </source>
</evidence>
<evidence type="ECO:0000256" key="4">
    <source>
        <dbReference type="ARBA" id="ARBA00022692"/>
    </source>
</evidence>
<keyword evidence="5" id="KW-0552">Olfaction</keyword>
<name>A0A8C3FQ28_CHRPI</name>
<feature type="transmembrane region" description="Helical" evidence="11">
    <location>
        <begin position="99"/>
        <end position="121"/>
    </location>
</feature>
<keyword evidence="14" id="KW-1185">Reference proteome</keyword>
<feature type="transmembrane region" description="Helical" evidence="11">
    <location>
        <begin position="26"/>
        <end position="48"/>
    </location>
</feature>
<keyword evidence="8 11" id="KW-0472">Membrane</keyword>
<dbReference type="PRINTS" id="PR00245">
    <property type="entry name" value="OLFACTORYR"/>
</dbReference>
<dbReference type="Proteomes" id="UP000694380">
    <property type="component" value="Unplaced"/>
</dbReference>
<comment type="similarity">
    <text evidence="2">Belongs to the G-protein coupled receptor 1 family.</text>
</comment>